<dbReference type="Proteomes" id="UP000188929">
    <property type="component" value="Unassembled WGS sequence"/>
</dbReference>
<reference evidence="4" key="1">
    <citation type="submission" date="2016-10" db="EMBL/GenBank/DDBJ databases">
        <title>Frankia sp. NRRL B-16386 Genome sequencing.</title>
        <authorList>
            <person name="Ghodhbane-Gtari F."/>
            <person name="Swanson E."/>
            <person name="Gueddou A."/>
            <person name="Hezbri K."/>
            <person name="Ktari K."/>
            <person name="Nouioui I."/>
            <person name="Morris K."/>
            <person name="Simpson S."/>
            <person name="Abebe-Akele F."/>
            <person name="Thomas K."/>
            <person name="Gtari M."/>
            <person name="Tisa L.S."/>
        </authorList>
    </citation>
    <scope>NUCLEOTIDE SEQUENCE [LARGE SCALE GENOMIC DNA]</scope>
    <source>
        <strain evidence="4">NRRL B-16386</strain>
    </source>
</reference>
<dbReference type="PANTHER" id="PTHR39428:SF1">
    <property type="entry name" value="F420H(2)-DEPENDENT QUINONE REDUCTASE RV1261C"/>
    <property type="match status" value="1"/>
</dbReference>
<evidence type="ECO:0000256" key="2">
    <source>
        <dbReference type="ARBA" id="ARBA00049106"/>
    </source>
</evidence>
<evidence type="ECO:0000313" key="4">
    <source>
        <dbReference type="Proteomes" id="UP000188929"/>
    </source>
</evidence>
<protein>
    <submittedName>
        <fullName evidence="3">Deazaflavin-dependent nitroreductase</fullName>
    </submittedName>
</protein>
<organism evidence="3 4">
    <name type="scientific">Pseudofrankia asymbiotica</name>
    <dbReference type="NCBI Taxonomy" id="1834516"/>
    <lineage>
        <taxon>Bacteria</taxon>
        <taxon>Bacillati</taxon>
        <taxon>Actinomycetota</taxon>
        <taxon>Actinomycetes</taxon>
        <taxon>Frankiales</taxon>
        <taxon>Frankiaceae</taxon>
        <taxon>Pseudofrankia</taxon>
    </lineage>
</organism>
<accession>A0A1V2IGD1</accession>
<evidence type="ECO:0000313" key="3">
    <source>
        <dbReference type="EMBL" id="ONH32252.1"/>
    </source>
</evidence>
<dbReference type="GO" id="GO:0070967">
    <property type="term" value="F:coenzyme F420 binding"/>
    <property type="evidence" value="ECO:0007669"/>
    <property type="project" value="TreeGrafter"/>
</dbReference>
<dbReference type="GO" id="GO:0005886">
    <property type="term" value="C:plasma membrane"/>
    <property type="evidence" value="ECO:0007669"/>
    <property type="project" value="TreeGrafter"/>
</dbReference>
<dbReference type="GO" id="GO:0016491">
    <property type="term" value="F:oxidoreductase activity"/>
    <property type="evidence" value="ECO:0007669"/>
    <property type="project" value="InterPro"/>
</dbReference>
<dbReference type="Pfam" id="PF04075">
    <property type="entry name" value="F420H2_quin_red"/>
    <property type="match status" value="1"/>
</dbReference>
<proteinExistence type="inferred from homology"/>
<keyword evidence="4" id="KW-1185">Reference proteome</keyword>
<gene>
    <name evidence="3" type="ORF">BL253_05835</name>
</gene>
<dbReference type="SUPFAM" id="SSF50475">
    <property type="entry name" value="FMN-binding split barrel"/>
    <property type="match status" value="1"/>
</dbReference>
<dbReference type="AlphaFoldDB" id="A0A1V2IGD1"/>
<dbReference type="EMBL" id="MOMC01000012">
    <property type="protein sequence ID" value="ONH32252.1"/>
    <property type="molecule type" value="Genomic_DNA"/>
</dbReference>
<dbReference type="RefSeq" id="WP_076814271.1">
    <property type="nucleotide sequence ID" value="NZ_MOMC01000012.1"/>
</dbReference>
<dbReference type="Gene3D" id="2.30.110.10">
    <property type="entry name" value="Electron Transport, Fmn-binding Protein, Chain A"/>
    <property type="match status" value="1"/>
</dbReference>
<comment type="similarity">
    <text evidence="1">Belongs to the F420H(2)-dependent quinone reductase family.</text>
</comment>
<dbReference type="NCBIfam" id="TIGR00026">
    <property type="entry name" value="hi_GC_TIGR00026"/>
    <property type="match status" value="1"/>
</dbReference>
<dbReference type="STRING" id="1834516.BL253_05835"/>
<name>A0A1V2IGD1_9ACTN</name>
<dbReference type="InterPro" id="IPR012349">
    <property type="entry name" value="Split_barrel_FMN-bd"/>
</dbReference>
<evidence type="ECO:0000256" key="1">
    <source>
        <dbReference type="ARBA" id="ARBA00008710"/>
    </source>
</evidence>
<dbReference type="PANTHER" id="PTHR39428">
    <property type="entry name" value="F420H(2)-DEPENDENT QUINONE REDUCTASE RV1261C"/>
    <property type="match status" value="1"/>
</dbReference>
<dbReference type="InterPro" id="IPR004378">
    <property type="entry name" value="F420H2_quin_Rdtase"/>
</dbReference>
<sequence length="166" mass="18692">MKIGPETRAGRLAQRFSLHPMFQRFGPSIVPPLDRALHKVSGGRLMIGQMMLPMVMLEHTGARTGQPRRTPLATMPDGEGYWLVGSNYGRSGHPAWTANLLAHPDVAVTHRGKRRELRARLVDGAERDEIWPRLTTFWPGYAAYAKMNDPTLDGGRVLRVFRLDPR</sequence>
<comment type="caution">
    <text evidence="3">The sequence shown here is derived from an EMBL/GenBank/DDBJ whole genome shotgun (WGS) entry which is preliminary data.</text>
</comment>
<dbReference type="OrthoDB" id="8225825at2"/>
<comment type="catalytic activity">
    <reaction evidence="2">
        <text>oxidized coenzyme F420-(gamma-L-Glu)(n) + a quinol + H(+) = reduced coenzyme F420-(gamma-L-Glu)(n) + a quinone</text>
        <dbReference type="Rhea" id="RHEA:39663"/>
        <dbReference type="Rhea" id="RHEA-COMP:12939"/>
        <dbReference type="Rhea" id="RHEA-COMP:14378"/>
        <dbReference type="ChEBI" id="CHEBI:15378"/>
        <dbReference type="ChEBI" id="CHEBI:24646"/>
        <dbReference type="ChEBI" id="CHEBI:132124"/>
        <dbReference type="ChEBI" id="CHEBI:133980"/>
        <dbReference type="ChEBI" id="CHEBI:139511"/>
    </reaction>
</comment>